<dbReference type="RefSeq" id="WP_202344231.1">
    <property type="nucleotide sequence ID" value="NZ_BAAAPI010000013.1"/>
</dbReference>
<gene>
    <name evidence="2" type="ORF">D3230_06575</name>
</gene>
<feature type="domain" description="CinA C-terminal" evidence="1">
    <location>
        <begin position="12"/>
        <end position="157"/>
    </location>
</feature>
<dbReference type="Pfam" id="PF02464">
    <property type="entry name" value="CinA"/>
    <property type="match status" value="1"/>
</dbReference>
<organism evidence="2 3">
    <name type="scientific">Leucobacter chromiireducens subsp. solipictus</name>
    <dbReference type="NCBI Taxonomy" id="398235"/>
    <lineage>
        <taxon>Bacteria</taxon>
        <taxon>Bacillati</taxon>
        <taxon>Actinomycetota</taxon>
        <taxon>Actinomycetes</taxon>
        <taxon>Micrococcales</taxon>
        <taxon>Microbacteriaceae</taxon>
        <taxon>Leucobacter</taxon>
    </lineage>
</organism>
<accession>A0ABS1SGF6</accession>
<sequence>MAENATHDRIDALVARIAERALAQGATVAVAESLTGGQLSTALAAGPDSGTWYRGAVVAYDAEVKFAVLGVPRGPVVTAQTARAMAVGVRELLGSDVAAGITGVGGPGPEEGRPAGTVYLCALRGDADPPATELHCAGGPIEVLSTAIEAALQAILAQLDAADAAAPGTEPSRRGG</sequence>
<proteinExistence type="predicted"/>
<comment type="caution">
    <text evidence="2">The sequence shown here is derived from an EMBL/GenBank/DDBJ whole genome shotgun (WGS) entry which is preliminary data.</text>
</comment>
<evidence type="ECO:0000259" key="1">
    <source>
        <dbReference type="Pfam" id="PF02464"/>
    </source>
</evidence>
<name>A0ABS1SGF6_9MICO</name>
<dbReference type="InterPro" id="IPR036653">
    <property type="entry name" value="CinA-like_C"/>
</dbReference>
<dbReference type="EMBL" id="QYAC01000003">
    <property type="protein sequence ID" value="MBL3678961.1"/>
    <property type="molecule type" value="Genomic_DNA"/>
</dbReference>
<evidence type="ECO:0000313" key="2">
    <source>
        <dbReference type="EMBL" id="MBL3678961.1"/>
    </source>
</evidence>
<evidence type="ECO:0000313" key="3">
    <source>
        <dbReference type="Proteomes" id="UP001645859"/>
    </source>
</evidence>
<dbReference type="Proteomes" id="UP001645859">
    <property type="component" value="Unassembled WGS sequence"/>
</dbReference>
<dbReference type="Gene3D" id="3.90.950.20">
    <property type="entry name" value="CinA-like"/>
    <property type="match status" value="1"/>
</dbReference>
<dbReference type="NCBIfam" id="TIGR00199">
    <property type="entry name" value="PncC_domain"/>
    <property type="match status" value="1"/>
</dbReference>
<protein>
    <submittedName>
        <fullName evidence="2">CinA family protein</fullName>
    </submittedName>
</protein>
<dbReference type="SUPFAM" id="SSF142433">
    <property type="entry name" value="CinA-like"/>
    <property type="match status" value="1"/>
</dbReference>
<reference evidence="2 3" key="1">
    <citation type="submission" date="2018-09" db="EMBL/GenBank/DDBJ databases">
        <title>Comparative genomics of Leucobacter spp.</title>
        <authorList>
            <person name="Reis A.C."/>
            <person name="Kolvenbach B.A."/>
            <person name="Corvini P.F.X."/>
            <person name="Nunes O.C."/>
        </authorList>
    </citation>
    <scope>NUCLEOTIDE SEQUENCE [LARGE SCALE GENOMIC DNA]</scope>
    <source>
        <strain evidence="2 3">TAN 31504</strain>
    </source>
</reference>
<dbReference type="InterPro" id="IPR008136">
    <property type="entry name" value="CinA_C"/>
</dbReference>
<keyword evidence="3" id="KW-1185">Reference proteome</keyword>